<protein>
    <submittedName>
        <fullName evidence="2">DUF397 domain-containing protein</fullName>
    </submittedName>
</protein>
<feature type="domain" description="DUF397" evidence="1">
    <location>
        <begin position="8"/>
        <end position="60"/>
    </location>
</feature>
<name>A0ABW6UIJ3_9ACTN</name>
<evidence type="ECO:0000259" key="1">
    <source>
        <dbReference type="Pfam" id="PF04149"/>
    </source>
</evidence>
<dbReference type="Proteomes" id="UP001602058">
    <property type="component" value="Unassembled WGS sequence"/>
</dbReference>
<evidence type="ECO:0000313" key="2">
    <source>
        <dbReference type="EMBL" id="MFF4522409.1"/>
    </source>
</evidence>
<accession>A0ABW6UIJ3</accession>
<sequence>MLIQSEPQWFKSSYSGGSGTECLEAAFIQDGLAVRDSKDSSGPQLSFTAKAWADFVTAVREVSLPGESASLR</sequence>
<proteinExistence type="predicted"/>
<comment type="caution">
    <text evidence="2">The sequence shown here is derived from an EMBL/GenBank/DDBJ whole genome shotgun (WGS) entry which is preliminary data.</text>
</comment>
<gene>
    <name evidence="2" type="ORF">ACFY1D_13335</name>
</gene>
<dbReference type="EMBL" id="JBIAWJ010000005">
    <property type="protein sequence ID" value="MFF4522409.1"/>
    <property type="molecule type" value="Genomic_DNA"/>
</dbReference>
<dbReference type="Pfam" id="PF04149">
    <property type="entry name" value="DUF397"/>
    <property type="match status" value="1"/>
</dbReference>
<dbReference type="RefSeq" id="WP_351079822.1">
    <property type="nucleotide sequence ID" value="NZ_JBEOZG010000007.1"/>
</dbReference>
<keyword evidence="3" id="KW-1185">Reference proteome</keyword>
<organism evidence="2 3">
    <name type="scientific">Streptomyces bluensis</name>
    <dbReference type="NCBI Taxonomy" id="33897"/>
    <lineage>
        <taxon>Bacteria</taxon>
        <taxon>Bacillati</taxon>
        <taxon>Actinomycetota</taxon>
        <taxon>Actinomycetes</taxon>
        <taxon>Kitasatosporales</taxon>
        <taxon>Streptomycetaceae</taxon>
        <taxon>Streptomyces</taxon>
    </lineage>
</organism>
<evidence type="ECO:0000313" key="3">
    <source>
        <dbReference type="Proteomes" id="UP001602058"/>
    </source>
</evidence>
<dbReference type="InterPro" id="IPR007278">
    <property type="entry name" value="DUF397"/>
</dbReference>
<reference evidence="2 3" key="1">
    <citation type="submission" date="2024-10" db="EMBL/GenBank/DDBJ databases">
        <title>The Natural Products Discovery Center: Release of the First 8490 Sequenced Strains for Exploring Actinobacteria Biosynthetic Diversity.</title>
        <authorList>
            <person name="Kalkreuter E."/>
            <person name="Kautsar S.A."/>
            <person name="Yang D."/>
            <person name="Bader C.D."/>
            <person name="Teijaro C.N."/>
            <person name="Fluegel L."/>
            <person name="Davis C.M."/>
            <person name="Simpson J.R."/>
            <person name="Lauterbach L."/>
            <person name="Steele A.D."/>
            <person name="Gui C."/>
            <person name="Meng S."/>
            <person name="Li G."/>
            <person name="Viehrig K."/>
            <person name="Ye F."/>
            <person name="Su P."/>
            <person name="Kiefer A.F."/>
            <person name="Nichols A."/>
            <person name="Cepeda A.J."/>
            <person name="Yan W."/>
            <person name="Fan B."/>
            <person name="Jiang Y."/>
            <person name="Adhikari A."/>
            <person name="Zheng C.-J."/>
            <person name="Schuster L."/>
            <person name="Cowan T.M."/>
            <person name="Smanski M.J."/>
            <person name="Chevrette M.G."/>
            <person name="De Carvalho L.P.S."/>
            <person name="Shen B."/>
        </authorList>
    </citation>
    <scope>NUCLEOTIDE SEQUENCE [LARGE SCALE GENOMIC DNA]</scope>
    <source>
        <strain evidence="2 3">NPDC001390</strain>
    </source>
</reference>